<dbReference type="Pfam" id="PF00746">
    <property type="entry name" value="Gram_pos_anchor"/>
    <property type="match status" value="1"/>
</dbReference>
<evidence type="ECO:0000256" key="4">
    <source>
        <dbReference type="ARBA" id="ARBA00023088"/>
    </source>
</evidence>
<keyword evidence="4" id="KW-0572">Peptidoglycan-anchor</keyword>
<feature type="domain" description="Gram-positive cocci surface proteins LPxTG" evidence="8">
    <location>
        <begin position="76"/>
        <end position="115"/>
    </location>
</feature>
<keyword evidence="10" id="KW-1185">Reference proteome</keyword>
<dbReference type="NCBIfam" id="TIGR01167">
    <property type="entry name" value="LPXTG_anchor"/>
    <property type="match status" value="1"/>
</dbReference>
<feature type="region of interest" description="Disordered" evidence="5">
    <location>
        <begin position="49"/>
        <end position="78"/>
    </location>
</feature>
<gene>
    <name evidence="9" type="ORF">ACFQ41_04450</name>
</gene>
<evidence type="ECO:0000256" key="6">
    <source>
        <dbReference type="SAM" id="Phobius"/>
    </source>
</evidence>
<evidence type="ECO:0000256" key="2">
    <source>
        <dbReference type="ARBA" id="ARBA00022525"/>
    </source>
</evidence>
<evidence type="ECO:0000256" key="3">
    <source>
        <dbReference type="ARBA" id="ARBA00022729"/>
    </source>
</evidence>
<dbReference type="Proteomes" id="UP001597199">
    <property type="component" value="Unassembled WGS sequence"/>
</dbReference>
<dbReference type="InterPro" id="IPR019931">
    <property type="entry name" value="LPXTG_anchor"/>
</dbReference>
<accession>A0ABW4BDH0</accession>
<dbReference type="EMBL" id="JBHTOA010000019">
    <property type="protein sequence ID" value="MFD1398552.1"/>
    <property type="molecule type" value="Genomic_DNA"/>
</dbReference>
<proteinExistence type="predicted"/>
<sequence length="122" mass="12532">MRYWKIGLAVALTAAGLTLGGTGVNAATNTGAAVGQTVAEFVVLPSPYQPSKPGKLPSRVTPADHVPGTKSATGQTHGVLPKTGETLALVLAGVGFGLLGLIAMMLLLLWRRREDATNEALN</sequence>
<keyword evidence="6" id="KW-1133">Transmembrane helix</keyword>
<organism evidence="9 10">
    <name type="scientific">Lacticaseibacillus suilingensis</name>
    <dbReference type="NCBI Taxonomy" id="2799577"/>
    <lineage>
        <taxon>Bacteria</taxon>
        <taxon>Bacillati</taxon>
        <taxon>Bacillota</taxon>
        <taxon>Bacilli</taxon>
        <taxon>Lactobacillales</taxon>
        <taxon>Lactobacillaceae</taxon>
        <taxon>Lacticaseibacillus</taxon>
    </lineage>
</organism>
<evidence type="ECO:0000256" key="1">
    <source>
        <dbReference type="ARBA" id="ARBA00022512"/>
    </source>
</evidence>
<protein>
    <submittedName>
        <fullName evidence="9">LPXTG cell wall anchor domain-containing protein</fullName>
    </submittedName>
</protein>
<evidence type="ECO:0000313" key="10">
    <source>
        <dbReference type="Proteomes" id="UP001597199"/>
    </source>
</evidence>
<feature type="chain" id="PRO_5046479635" evidence="7">
    <location>
        <begin position="27"/>
        <end position="122"/>
    </location>
</feature>
<keyword evidence="6" id="KW-0472">Membrane</keyword>
<evidence type="ECO:0000256" key="5">
    <source>
        <dbReference type="SAM" id="MobiDB-lite"/>
    </source>
</evidence>
<evidence type="ECO:0000259" key="8">
    <source>
        <dbReference type="Pfam" id="PF00746"/>
    </source>
</evidence>
<keyword evidence="3 7" id="KW-0732">Signal</keyword>
<keyword evidence="1" id="KW-0134">Cell wall</keyword>
<feature type="transmembrane region" description="Helical" evidence="6">
    <location>
        <begin position="87"/>
        <end position="110"/>
    </location>
</feature>
<comment type="caution">
    <text evidence="9">The sequence shown here is derived from an EMBL/GenBank/DDBJ whole genome shotgun (WGS) entry which is preliminary data.</text>
</comment>
<reference evidence="10" key="1">
    <citation type="journal article" date="2019" name="Int. J. Syst. Evol. Microbiol.">
        <title>The Global Catalogue of Microorganisms (GCM) 10K type strain sequencing project: providing services to taxonomists for standard genome sequencing and annotation.</title>
        <authorList>
            <consortium name="The Broad Institute Genomics Platform"/>
            <consortium name="The Broad Institute Genome Sequencing Center for Infectious Disease"/>
            <person name="Wu L."/>
            <person name="Ma J."/>
        </authorList>
    </citation>
    <scope>NUCLEOTIDE SEQUENCE [LARGE SCALE GENOMIC DNA]</scope>
    <source>
        <strain evidence="10">CCM 9110</strain>
    </source>
</reference>
<name>A0ABW4BDH0_9LACO</name>
<evidence type="ECO:0000256" key="7">
    <source>
        <dbReference type="SAM" id="SignalP"/>
    </source>
</evidence>
<dbReference type="RefSeq" id="WP_204119563.1">
    <property type="nucleotide sequence ID" value="NZ_BOLV01000018.1"/>
</dbReference>
<keyword evidence="2" id="KW-0964">Secreted</keyword>
<keyword evidence="6" id="KW-0812">Transmembrane</keyword>
<evidence type="ECO:0000313" key="9">
    <source>
        <dbReference type="EMBL" id="MFD1398552.1"/>
    </source>
</evidence>
<feature type="signal peptide" evidence="7">
    <location>
        <begin position="1"/>
        <end position="26"/>
    </location>
</feature>